<dbReference type="InterPro" id="IPR003115">
    <property type="entry name" value="ParB_N"/>
</dbReference>
<dbReference type="SUPFAM" id="SSF110849">
    <property type="entry name" value="ParB/Sulfiredoxin"/>
    <property type="match status" value="1"/>
</dbReference>
<reference evidence="3 4" key="1">
    <citation type="journal article" date="2016" name="Appl. Environ. Microbiol.">
        <title>Function and Phylogeny of Bacterial Butyryl Coenzyme A:Acetate Transferases and Their Diversity in the Proximal Colon of Swine.</title>
        <authorList>
            <person name="Trachsel J."/>
            <person name="Bayles D.O."/>
            <person name="Looft T."/>
            <person name="Levine U.Y."/>
            <person name="Allen H.K."/>
        </authorList>
    </citation>
    <scope>NUCLEOTIDE SEQUENCE [LARGE SCALE GENOMIC DNA]</scope>
    <source>
        <strain evidence="3 4">68-3-10</strain>
    </source>
</reference>
<dbReference type="InterPro" id="IPR036086">
    <property type="entry name" value="ParB/Sulfiredoxin_sf"/>
</dbReference>
<dbReference type="Proteomes" id="UP000187404">
    <property type="component" value="Unassembled WGS sequence"/>
</dbReference>
<dbReference type="AlphaFoldDB" id="A0A1Q9JHQ0"/>
<dbReference type="GO" id="GO:0003677">
    <property type="term" value="F:DNA binding"/>
    <property type="evidence" value="ECO:0007669"/>
    <property type="project" value="InterPro"/>
</dbReference>
<comment type="caution">
    <text evidence="3">The sequence shown here is derived from an EMBL/GenBank/DDBJ whole genome shotgun (WGS) entry which is preliminary data.</text>
</comment>
<sequence>MAKEKREEIQFPSLDELFSSQEEREDAKLKRIYEIPLTEIDPFPDHPYKVRDDEDMMNLVESVRINGIITPATVRKKEDGRYELLSGHRRKRACELAGLPTLRCDVVEMDRDEATVFMVESNFQRTTILPSEKAFAYKMRLEAMKRQGKRNDLTSRPVGEKLSIEKLGEEGTDSARQIHRYIRLTELIPELLEMVDEGNIALRPAVELSYIPKQIQEDIFNCIDMEQCTPTHSQAIRMRKMAGESKLTPESIEAVMLEEKPNQKERIVFRGDRIAKLFPRDLPLSKREDFVAAAMEHYNRFLQRKARDQER</sequence>
<gene>
    <name evidence="3" type="ORF">BHK98_06040</name>
</gene>
<evidence type="ECO:0000313" key="4">
    <source>
        <dbReference type="Proteomes" id="UP000187404"/>
    </source>
</evidence>
<dbReference type="Gene3D" id="1.10.10.2830">
    <property type="match status" value="1"/>
</dbReference>
<dbReference type="Pfam" id="PF02195">
    <property type="entry name" value="ParB_N"/>
    <property type="match status" value="1"/>
</dbReference>
<evidence type="ECO:0000256" key="1">
    <source>
        <dbReference type="ARBA" id="ARBA00006295"/>
    </source>
</evidence>
<dbReference type="STRING" id="1261640.BHK98_06040"/>
<name>A0A1Q9JHQ0_9FIRM</name>
<dbReference type="OrthoDB" id="9771505at2"/>
<dbReference type="InterPro" id="IPR004437">
    <property type="entry name" value="ParB/RepB/Spo0J"/>
</dbReference>
<dbReference type="SMART" id="SM00470">
    <property type="entry name" value="ParB"/>
    <property type="match status" value="1"/>
</dbReference>
<organism evidence="3 4">
    <name type="scientific">Hornefia porci</name>
    <dbReference type="NCBI Taxonomy" id="2652292"/>
    <lineage>
        <taxon>Bacteria</taxon>
        <taxon>Bacillati</taxon>
        <taxon>Bacillota</taxon>
        <taxon>Clostridia</taxon>
        <taxon>Peptostreptococcales</taxon>
        <taxon>Anaerovoracaceae</taxon>
        <taxon>Hornefia</taxon>
    </lineage>
</organism>
<dbReference type="EMBL" id="MJIE01000001">
    <property type="protein sequence ID" value="OLR55661.1"/>
    <property type="molecule type" value="Genomic_DNA"/>
</dbReference>
<dbReference type="InterPro" id="IPR050336">
    <property type="entry name" value="Chromosome_partition/occlusion"/>
</dbReference>
<dbReference type="CDD" id="cd16407">
    <property type="entry name" value="ParB_N_like"/>
    <property type="match status" value="1"/>
</dbReference>
<proteinExistence type="inferred from homology"/>
<feature type="domain" description="ParB-like N-terminal" evidence="2">
    <location>
        <begin position="33"/>
        <end position="123"/>
    </location>
</feature>
<dbReference type="NCBIfam" id="TIGR00180">
    <property type="entry name" value="parB_part"/>
    <property type="match status" value="1"/>
</dbReference>
<evidence type="ECO:0000313" key="3">
    <source>
        <dbReference type="EMBL" id="OLR55661.1"/>
    </source>
</evidence>
<dbReference type="GO" id="GO:0005694">
    <property type="term" value="C:chromosome"/>
    <property type="evidence" value="ECO:0007669"/>
    <property type="project" value="TreeGrafter"/>
</dbReference>
<dbReference type="PANTHER" id="PTHR33375">
    <property type="entry name" value="CHROMOSOME-PARTITIONING PROTEIN PARB-RELATED"/>
    <property type="match status" value="1"/>
</dbReference>
<keyword evidence="4" id="KW-1185">Reference proteome</keyword>
<dbReference type="PANTHER" id="PTHR33375:SF1">
    <property type="entry name" value="CHROMOSOME-PARTITIONING PROTEIN PARB-RELATED"/>
    <property type="match status" value="1"/>
</dbReference>
<comment type="similarity">
    <text evidence="1">Belongs to the ParB family.</text>
</comment>
<accession>A0A1Q9JHQ0</accession>
<dbReference type="GO" id="GO:0007059">
    <property type="term" value="P:chromosome segregation"/>
    <property type="evidence" value="ECO:0007669"/>
    <property type="project" value="TreeGrafter"/>
</dbReference>
<evidence type="ECO:0000259" key="2">
    <source>
        <dbReference type="SMART" id="SM00470"/>
    </source>
</evidence>
<protein>
    <submittedName>
        <fullName evidence="3">Chromosome partitioning protein ParB</fullName>
    </submittedName>
</protein>
<dbReference type="Gene3D" id="3.90.1530.30">
    <property type="match status" value="1"/>
</dbReference>
<dbReference type="RefSeq" id="WP_075712651.1">
    <property type="nucleotide sequence ID" value="NZ_MJIE01000001.1"/>
</dbReference>
<dbReference type="SUPFAM" id="SSF109709">
    <property type="entry name" value="KorB DNA-binding domain-like"/>
    <property type="match status" value="1"/>
</dbReference>